<dbReference type="KEGG" id="pti:PHATR_44088"/>
<name>B5Y5B1_PHATC</name>
<dbReference type="GeneID" id="7204027"/>
<evidence type="ECO:0008006" key="4">
    <source>
        <dbReference type="Google" id="ProtNLM"/>
    </source>
</evidence>
<dbReference type="InParanoid" id="B5Y5B1"/>
<reference evidence="3" key="2">
    <citation type="submission" date="2008-08" db="EMBL/GenBank/DDBJ databases">
        <authorList>
            <consortium name="Diatom Consortium"/>
            <person name="Grigoriev I."/>
            <person name="Grimwood J."/>
            <person name="Kuo A."/>
            <person name="Otillar R.P."/>
            <person name="Salamov A."/>
            <person name="Detter J.C."/>
            <person name="Lindquist E."/>
            <person name="Shapiro H."/>
            <person name="Lucas S."/>
            <person name="Glavina del Rio T."/>
            <person name="Pitluck S."/>
            <person name="Rokhsar D."/>
            <person name="Bowler C."/>
        </authorList>
    </citation>
    <scope>GENOME REANNOTATION</scope>
    <source>
        <strain evidence="3">CCAP 1055/1</strain>
    </source>
</reference>
<sequence>MSIPTYGANQGAEIDAYISPYAKEEPMSLDPPKIAVQGQEVEDAQSISIGSTLHRSSSDFCKSQPIDEPSLRRVSSRRKAEHPLKTSKSPSRPPSAQKLRKNFVGVLESFVRHVASVEPNVVSWTGDGSGFFLNELEDPQALNVAISKFFWFTQMLIYISLIHFGLSDGRYPSLRRQLNVYGFKKYKRSHRYKGAFHHPSIHRNMTNWQSLMLKPIVRPSRASKSKNAPFLRHGKPVDEKPSPASPPNRMGEKAAISSLTGKCALEKLNIPSSDGSYAGLPVVSGRTDRAALTSASSGTEAALEEYGMYDKYHNLISGGNEGADVGETEETSFSMEYTTPSEIKPQIGLFDPVSYLEGGGFSEKRDLRTLADAAELAAAKGWNTNLTKYSPVIRADCKENDTPIHAIYTRDLGSLWDKSPAAVRMQFDSTTPLVSASPIDPGVRKNIGKYPHPGMPDYSPSFITSVLERSGATLWTPNFDDKEIDIPSPPMEQWFSPPKFPSLPMHKSFSPGKNLDLDTLETYVTRIDIESKKRKRSTVLCSPPYLSPDSPTMTFEDFCSVSSEISFSTERLSGEAEICTASS</sequence>
<dbReference type="Gene3D" id="1.10.10.10">
    <property type="entry name" value="Winged helix-like DNA-binding domain superfamily/Winged helix DNA-binding domain"/>
    <property type="match status" value="1"/>
</dbReference>
<organism evidence="2 3">
    <name type="scientific">Phaeodactylum tricornutum (strain CCAP 1055/1)</name>
    <dbReference type="NCBI Taxonomy" id="556484"/>
    <lineage>
        <taxon>Eukaryota</taxon>
        <taxon>Sar</taxon>
        <taxon>Stramenopiles</taxon>
        <taxon>Ochrophyta</taxon>
        <taxon>Bacillariophyta</taxon>
        <taxon>Bacillariophyceae</taxon>
        <taxon>Bacillariophycidae</taxon>
        <taxon>Naviculales</taxon>
        <taxon>Phaeodactylaceae</taxon>
        <taxon>Phaeodactylum</taxon>
    </lineage>
</organism>
<reference evidence="2 3" key="1">
    <citation type="journal article" date="2008" name="Nature">
        <title>The Phaeodactylum genome reveals the evolutionary history of diatom genomes.</title>
        <authorList>
            <person name="Bowler C."/>
            <person name="Allen A.E."/>
            <person name="Badger J.H."/>
            <person name="Grimwood J."/>
            <person name="Jabbari K."/>
            <person name="Kuo A."/>
            <person name="Maheswari U."/>
            <person name="Martens C."/>
            <person name="Maumus F."/>
            <person name="Otillar R.P."/>
            <person name="Rayko E."/>
            <person name="Salamov A."/>
            <person name="Vandepoele K."/>
            <person name="Beszteri B."/>
            <person name="Gruber A."/>
            <person name="Heijde M."/>
            <person name="Katinka M."/>
            <person name="Mock T."/>
            <person name="Valentin K."/>
            <person name="Verret F."/>
            <person name="Berges J.A."/>
            <person name="Brownlee C."/>
            <person name="Cadoret J.P."/>
            <person name="Chiovitti A."/>
            <person name="Choi C.J."/>
            <person name="Coesel S."/>
            <person name="De Martino A."/>
            <person name="Detter J.C."/>
            <person name="Durkin C."/>
            <person name="Falciatore A."/>
            <person name="Fournet J."/>
            <person name="Haruta M."/>
            <person name="Huysman M.J."/>
            <person name="Jenkins B.D."/>
            <person name="Jiroutova K."/>
            <person name="Jorgensen R.E."/>
            <person name="Joubert Y."/>
            <person name="Kaplan A."/>
            <person name="Kroger N."/>
            <person name="Kroth P.G."/>
            <person name="La Roche J."/>
            <person name="Lindquist E."/>
            <person name="Lommer M."/>
            <person name="Martin-Jezequel V."/>
            <person name="Lopez P.J."/>
            <person name="Lucas S."/>
            <person name="Mangogna M."/>
            <person name="McGinnis K."/>
            <person name="Medlin L.K."/>
            <person name="Montsant A."/>
            <person name="Oudot-Le Secq M.P."/>
            <person name="Napoli C."/>
            <person name="Obornik M."/>
            <person name="Parker M.S."/>
            <person name="Petit J.L."/>
            <person name="Porcel B.M."/>
            <person name="Poulsen N."/>
            <person name="Robison M."/>
            <person name="Rychlewski L."/>
            <person name="Rynearson T.A."/>
            <person name="Schmutz J."/>
            <person name="Shapiro H."/>
            <person name="Siaut M."/>
            <person name="Stanley M."/>
            <person name="Sussman M.R."/>
            <person name="Taylor A.R."/>
            <person name="Vardi A."/>
            <person name="von Dassow P."/>
            <person name="Vyverman W."/>
            <person name="Willis A."/>
            <person name="Wyrwicz L.S."/>
            <person name="Rokhsar D.S."/>
            <person name="Weissenbach J."/>
            <person name="Armbrust E.V."/>
            <person name="Green B.R."/>
            <person name="Van de Peer Y."/>
            <person name="Grigoriev I.V."/>
        </authorList>
    </citation>
    <scope>NUCLEOTIDE SEQUENCE [LARGE SCALE GENOMIC DNA]</scope>
    <source>
        <strain evidence="2 3">CCAP 1055/1</strain>
    </source>
</reference>
<protein>
    <recommendedName>
        <fullName evidence="4">HSF-type DNA-binding domain-containing protein</fullName>
    </recommendedName>
</protein>
<accession>B5Y5B1</accession>
<feature type="region of interest" description="Disordered" evidence="1">
    <location>
        <begin position="222"/>
        <end position="252"/>
    </location>
</feature>
<evidence type="ECO:0000313" key="3">
    <source>
        <dbReference type="Proteomes" id="UP000000759"/>
    </source>
</evidence>
<dbReference type="InterPro" id="IPR036388">
    <property type="entry name" value="WH-like_DNA-bd_sf"/>
</dbReference>
<proteinExistence type="predicted"/>
<dbReference type="PaxDb" id="2850-Phatr44088"/>
<dbReference type="RefSeq" id="XP_002186436.1">
    <property type="nucleotide sequence ID" value="XM_002186400.1"/>
</dbReference>
<evidence type="ECO:0000256" key="1">
    <source>
        <dbReference type="SAM" id="MobiDB-lite"/>
    </source>
</evidence>
<evidence type="ECO:0000313" key="2">
    <source>
        <dbReference type="EMBL" id="ACI65906.1"/>
    </source>
</evidence>
<dbReference type="EMBL" id="CP001142">
    <property type="protein sequence ID" value="ACI65906.1"/>
    <property type="molecule type" value="Genomic_DNA"/>
</dbReference>
<dbReference type="Proteomes" id="UP000000759">
    <property type="component" value="Chromosome 3"/>
</dbReference>
<feature type="region of interest" description="Disordered" evidence="1">
    <location>
        <begin position="38"/>
        <end position="98"/>
    </location>
</feature>
<dbReference type="AlphaFoldDB" id="B5Y5B1"/>
<gene>
    <name evidence="2" type="ORF">PHATR_44088</name>
</gene>
<keyword evidence="3" id="KW-1185">Reference proteome</keyword>
<dbReference type="HOGENOM" id="CLU_481030_0_0_1"/>
<feature type="compositionally biased region" description="Polar residues" evidence="1">
    <location>
        <begin position="45"/>
        <end position="61"/>
    </location>
</feature>